<reference evidence="2" key="1">
    <citation type="journal article" date="2019" name="Int. J. Syst. Evol. Microbiol.">
        <title>The Global Catalogue of Microorganisms (GCM) 10K type strain sequencing project: providing services to taxonomists for standard genome sequencing and annotation.</title>
        <authorList>
            <consortium name="The Broad Institute Genomics Platform"/>
            <consortium name="The Broad Institute Genome Sequencing Center for Infectious Disease"/>
            <person name="Wu L."/>
            <person name="Ma J."/>
        </authorList>
    </citation>
    <scope>NUCLEOTIDE SEQUENCE [LARGE SCALE GENOMIC DNA]</scope>
    <source>
        <strain evidence="2">JCM 14326</strain>
    </source>
</reference>
<evidence type="ECO:0000313" key="2">
    <source>
        <dbReference type="Proteomes" id="UP001501094"/>
    </source>
</evidence>
<evidence type="ECO:0008006" key="3">
    <source>
        <dbReference type="Google" id="ProtNLM"/>
    </source>
</evidence>
<dbReference type="Pfam" id="PF02597">
    <property type="entry name" value="ThiS"/>
    <property type="match status" value="1"/>
</dbReference>
<name>A0ABP4ZXX0_9MICO</name>
<dbReference type="InterPro" id="IPR016155">
    <property type="entry name" value="Mopterin_synth/thiamin_S_b"/>
</dbReference>
<sequence>MIHVRYFAGAREAAGLAAEDVPGPTTPAALRAALAAAHGQALADVLPRCVLLVAGARTTSDDAPVPDGVTVDVLPPFAGG</sequence>
<evidence type="ECO:0000313" key="1">
    <source>
        <dbReference type="EMBL" id="GAA1876519.1"/>
    </source>
</evidence>
<dbReference type="InterPro" id="IPR012675">
    <property type="entry name" value="Beta-grasp_dom_sf"/>
</dbReference>
<organism evidence="1 2">
    <name type="scientific">Myceligenerans crystallogenes</name>
    <dbReference type="NCBI Taxonomy" id="316335"/>
    <lineage>
        <taxon>Bacteria</taxon>
        <taxon>Bacillati</taxon>
        <taxon>Actinomycetota</taxon>
        <taxon>Actinomycetes</taxon>
        <taxon>Micrococcales</taxon>
        <taxon>Promicromonosporaceae</taxon>
        <taxon>Myceligenerans</taxon>
    </lineage>
</organism>
<dbReference type="InterPro" id="IPR003749">
    <property type="entry name" value="ThiS/MoaD-like"/>
</dbReference>
<keyword evidence="2" id="KW-1185">Reference proteome</keyword>
<dbReference type="RefSeq" id="WP_344106604.1">
    <property type="nucleotide sequence ID" value="NZ_BAAANL010000013.1"/>
</dbReference>
<dbReference type="Gene3D" id="3.10.20.30">
    <property type="match status" value="1"/>
</dbReference>
<proteinExistence type="predicted"/>
<dbReference type="SUPFAM" id="SSF54285">
    <property type="entry name" value="MoaD/ThiS"/>
    <property type="match status" value="1"/>
</dbReference>
<gene>
    <name evidence="1" type="ORF">GCM10009751_40440</name>
</gene>
<protein>
    <recommendedName>
        <fullName evidence="3">Molybdopterin converting factor, small subunit</fullName>
    </recommendedName>
</protein>
<comment type="caution">
    <text evidence="1">The sequence shown here is derived from an EMBL/GenBank/DDBJ whole genome shotgun (WGS) entry which is preliminary data.</text>
</comment>
<dbReference type="Proteomes" id="UP001501094">
    <property type="component" value="Unassembled WGS sequence"/>
</dbReference>
<accession>A0ABP4ZXX0</accession>
<dbReference type="EMBL" id="BAAANL010000013">
    <property type="protein sequence ID" value="GAA1876519.1"/>
    <property type="molecule type" value="Genomic_DNA"/>
</dbReference>